<dbReference type="SMART" id="SM00256">
    <property type="entry name" value="FBOX"/>
    <property type="match status" value="1"/>
</dbReference>
<organism evidence="2 3">
    <name type="scientific">Manihot esculenta</name>
    <name type="common">Cassava</name>
    <name type="synonym">Jatropha manihot</name>
    <dbReference type="NCBI Taxonomy" id="3983"/>
    <lineage>
        <taxon>Eukaryota</taxon>
        <taxon>Viridiplantae</taxon>
        <taxon>Streptophyta</taxon>
        <taxon>Embryophyta</taxon>
        <taxon>Tracheophyta</taxon>
        <taxon>Spermatophyta</taxon>
        <taxon>Magnoliopsida</taxon>
        <taxon>eudicotyledons</taxon>
        <taxon>Gunneridae</taxon>
        <taxon>Pentapetalae</taxon>
        <taxon>rosids</taxon>
        <taxon>fabids</taxon>
        <taxon>Malpighiales</taxon>
        <taxon>Euphorbiaceae</taxon>
        <taxon>Crotonoideae</taxon>
        <taxon>Manihoteae</taxon>
        <taxon>Manihot</taxon>
    </lineage>
</organism>
<dbReference type="Pfam" id="PF07734">
    <property type="entry name" value="FBA_1"/>
    <property type="match status" value="1"/>
</dbReference>
<dbReference type="PROSITE" id="PS50181">
    <property type="entry name" value="FBOX"/>
    <property type="match status" value="1"/>
</dbReference>
<evidence type="ECO:0000313" key="3">
    <source>
        <dbReference type="Proteomes" id="UP000091857"/>
    </source>
</evidence>
<dbReference type="OrthoDB" id="1086486at2759"/>
<accession>A0A2C9UC15</accession>
<dbReference type="OMA" id="VIMHTET"/>
<name>A0A2C9UC15_MANES</name>
<dbReference type="SUPFAM" id="SSF50965">
    <property type="entry name" value="Galactose oxidase, central domain"/>
    <property type="match status" value="1"/>
</dbReference>
<dbReference type="InterPro" id="IPR001810">
    <property type="entry name" value="F-box_dom"/>
</dbReference>
<evidence type="ECO:0000259" key="1">
    <source>
        <dbReference type="PROSITE" id="PS50181"/>
    </source>
</evidence>
<dbReference type="InterPro" id="IPR036047">
    <property type="entry name" value="F-box-like_dom_sf"/>
</dbReference>
<evidence type="ECO:0000313" key="2">
    <source>
        <dbReference type="EMBL" id="OAY27855.1"/>
    </source>
</evidence>
<dbReference type="STRING" id="3983.A0A2C9UC15"/>
<sequence length="377" mass="43745">MTQKRCKQVIPSDVLFDILLFLPAKSLVRFKTVCKVWYSYITSSYFIKKQLDGYHQKLVLSSSDSFQLVDYKGSQVEAMQLDFPLEDKDGLKDISSCNGLLCITLKDGKIVLWNPSTREFKQVQLPRDRGDFRYTFGGFGYDNSHDDYKIVALGHGRQILLGTTVEIFSLRNNSWKQMPNLPWYIMFLATPQPGILVRGDHQSRNRTLYWQVDYVQKYEPIIGRYSYHKDDHIKAFLCLDLMKEEFCTLTMPDDICSKASKFELGNFGGCLSIYKYSDEGYADIWVHELKEVKKWTELITIPPMKDLLPEMFAPICIMNNGEVLLNLKEENKLCLFNPEDKALRAFEIQTLLPFDRVIMHTETLVSPNAIIDGEDRR</sequence>
<dbReference type="Gramene" id="Manes.15G021200.1.v8.1">
    <property type="protein sequence ID" value="Manes.15G021200.1.v8.1.CDS.1"/>
    <property type="gene ID" value="Manes.15G021200.v8.1"/>
</dbReference>
<dbReference type="PANTHER" id="PTHR31672">
    <property type="entry name" value="BNACNNG10540D PROTEIN"/>
    <property type="match status" value="1"/>
</dbReference>
<dbReference type="Gene3D" id="1.20.1280.50">
    <property type="match status" value="1"/>
</dbReference>
<dbReference type="AlphaFoldDB" id="A0A2C9UC15"/>
<dbReference type="Pfam" id="PF00646">
    <property type="entry name" value="F-box"/>
    <property type="match status" value="1"/>
</dbReference>
<dbReference type="InterPro" id="IPR006527">
    <property type="entry name" value="F-box-assoc_dom_typ1"/>
</dbReference>
<dbReference type="InterPro" id="IPR017451">
    <property type="entry name" value="F-box-assoc_interact_dom"/>
</dbReference>
<keyword evidence="3" id="KW-1185">Reference proteome</keyword>
<protein>
    <recommendedName>
        <fullName evidence="1">F-box domain-containing protein</fullName>
    </recommendedName>
</protein>
<dbReference type="PANTHER" id="PTHR31672:SF13">
    <property type="entry name" value="F-BOX PROTEIN CPR30-LIKE"/>
    <property type="match status" value="1"/>
</dbReference>
<dbReference type="EMBL" id="CM004401">
    <property type="protein sequence ID" value="OAY27855.1"/>
    <property type="molecule type" value="Genomic_DNA"/>
</dbReference>
<proteinExistence type="predicted"/>
<dbReference type="SUPFAM" id="SSF81383">
    <property type="entry name" value="F-box domain"/>
    <property type="match status" value="1"/>
</dbReference>
<dbReference type="InterPro" id="IPR050796">
    <property type="entry name" value="SCF_F-box_component"/>
</dbReference>
<dbReference type="Proteomes" id="UP000091857">
    <property type="component" value="Chromosome 15"/>
</dbReference>
<feature type="domain" description="F-box" evidence="1">
    <location>
        <begin position="10"/>
        <end position="50"/>
    </location>
</feature>
<dbReference type="NCBIfam" id="TIGR01640">
    <property type="entry name" value="F_box_assoc_1"/>
    <property type="match status" value="1"/>
</dbReference>
<dbReference type="CDD" id="cd22157">
    <property type="entry name" value="F-box_AtFBW1-like"/>
    <property type="match status" value="1"/>
</dbReference>
<reference evidence="3" key="1">
    <citation type="journal article" date="2016" name="Nat. Biotechnol.">
        <title>Sequencing wild and cultivated cassava and related species reveals extensive interspecific hybridization and genetic diversity.</title>
        <authorList>
            <person name="Bredeson J.V."/>
            <person name="Lyons J.B."/>
            <person name="Prochnik S.E."/>
            <person name="Wu G.A."/>
            <person name="Ha C.M."/>
            <person name="Edsinger-Gonzales E."/>
            <person name="Grimwood J."/>
            <person name="Schmutz J."/>
            <person name="Rabbi I.Y."/>
            <person name="Egesi C."/>
            <person name="Nauluvula P."/>
            <person name="Lebot V."/>
            <person name="Ndunguru J."/>
            <person name="Mkamilo G."/>
            <person name="Bart R.S."/>
            <person name="Setter T.L."/>
            <person name="Gleadow R.M."/>
            <person name="Kulakow P."/>
            <person name="Ferguson M.E."/>
            <person name="Rounsley S."/>
            <person name="Rokhsar D.S."/>
        </authorList>
    </citation>
    <scope>NUCLEOTIDE SEQUENCE [LARGE SCALE GENOMIC DNA]</scope>
    <source>
        <strain evidence="3">cv. AM560-2</strain>
    </source>
</reference>
<gene>
    <name evidence="2" type="ORF">MANES_15G021200v8</name>
</gene>
<comment type="caution">
    <text evidence="2">The sequence shown here is derived from an EMBL/GenBank/DDBJ whole genome shotgun (WGS) entry which is preliminary data.</text>
</comment>
<dbReference type="InterPro" id="IPR011043">
    <property type="entry name" value="Gal_Oxase/kelch_b-propeller"/>
</dbReference>